<keyword evidence="2" id="KW-1185">Reference proteome</keyword>
<evidence type="ECO:0000313" key="1">
    <source>
        <dbReference type="EMBL" id="OKL42072.1"/>
    </source>
</evidence>
<sequence length="220" mass="24556">MRKSLRGTLSLCAAAMLLLITSCVTIPKASVELSGELTQMILHARVSHLRLLDQYTRLQKDKVDKFMEEDYVPSFTANFVKESGVLANIQSASTDEEKGTEIIEFAQAAIPIIDGRRSSMMKAVDEMDRLIRSQVEAHYQEMLHVNRALTAHLGSAAEVVETRKQLQRQLNVDTESLIPIDKVNQVMEKMLKAGAKAEDIPSLVNDFKEKVNKVTNGKAE</sequence>
<gene>
    <name evidence="1" type="ORF">A3841_08730</name>
</gene>
<dbReference type="STRING" id="1797110.A3841_08730"/>
<dbReference type="Proteomes" id="UP000186551">
    <property type="component" value="Unassembled WGS sequence"/>
</dbReference>
<dbReference type="OrthoDB" id="1430167at2"/>
<dbReference type="PROSITE" id="PS51257">
    <property type="entry name" value="PROKAR_LIPOPROTEIN"/>
    <property type="match status" value="1"/>
</dbReference>
<dbReference type="RefSeq" id="WP_073850513.1">
    <property type="nucleotide sequence ID" value="NZ_LVWA01000002.1"/>
</dbReference>
<comment type="caution">
    <text evidence="1">The sequence shown here is derived from an EMBL/GenBank/DDBJ whole genome shotgun (WGS) entry which is preliminary data.</text>
</comment>
<proteinExistence type="predicted"/>
<reference evidence="1 2" key="1">
    <citation type="submission" date="2016-03" db="EMBL/GenBank/DDBJ databases">
        <title>Genome sequence of Pontibacter sp. nov., of the family cytophagaceae, isolated from marine sediment of the Yellow Sea, China.</title>
        <authorList>
            <person name="Zhang G."/>
            <person name="Zhang R."/>
        </authorList>
    </citation>
    <scope>NUCLEOTIDE SEQUENCE [LARGE SCALE GENOMIC DNA]</scope>
    <source>
        <strain evidence="1 2">S10-8</strain>
    </source>
</reference>
<protein>
    <recommendedName>
        <fullName evidence="3">Lipoprotein</fullName>
    </recommendedName>
</protein>
<name>A0A1Q5PIP9_9BACT</name>
<accession>A0A1Q5PIP9</accession>
<dbReference type="AlphaFoldDB" id="A0A1Q5PIP9"/>
<evidence type="ECO:0000313" key="2">
    <source>
        <dbReference type="Proteomes" id="UP000186551"/>
    </source>
</evidence>
<evidence type="ECO:0008006" key="3">
    <source>
        <dbReference type="Google" id="ProtNLM"/>
    </source>
</evidence>
<dbReference type="EMBL" id="LVWA01000002">
    <property type="protein sequence ID" value="OKL42072.1"/>
    <property type="molecule type" value="Genomic_DNA"/>
</dbReference>
<organism evidence="1 2">
    <name type="scientific">Pontibacter flavimaris</name>
    <dbReference type="NCBI Taxonomy" id="1797110"/>
    <lineage>
        <taxon>Bacteria</taxon>
        <taxon>Pseudomonadati</taxon>
        <taxon>Bacteroidota</taxon>
        <taxon>Cytophagia</taxon>
        <taxon>Cytophagales</taxon>
        <taxon>Hymenobacteraceae</taxon>
        <taxon>Pontibacter</taxon>
    </lineage>
</organism>